<organism evidence="4 5">
    <name type="scientific">Peronospora effusa</name>
    <dbReference type="NCBI Taxonomy" id="542832"/>
    <lineage>
        <taxon>Eukaryota</taxon>
        <taxon>Sar</taxon>
        <taxon>Stramenopiles</taxon>
        <taxon>Oomycota</taxon>
        <taxon>Peronosporomycetes</taxon>
        <taxon>Peronosporales</taxon>
        <taxon>Peronosporaceae</taxon>
        <taxon>Peronospora</taxon>
    </lineage>
</organism>
<keyword evidence="2" id="KW-0472">Membrane</keyword>
<dbReference type="Proteomes" id="UP000286097">
    <property type="component" value="Unassembled WGS sequence"/>
</dbReference>
<protein>
    <recommendedName>
        <fullName evidence="3">Saposin B-type domain-containing protein</fullName>
    </recommendedName>
</protein>
<evidence type="ECO:0000256" key="1">
    <source>
        <dbReference type="ARBA" id="ARBA00023157"/>
    </source>
</evidence>
<evidence type="ECO:0000259" key="3">
    <source>
        <dbReference type="PROSITE" id="PS50015"/>
    </source>
</evidence>
<dbReference type="PROSITE" id="PS50015">
    <property type="entry name" value="SAP_B"/>
    <property type="match status" value="1"/>
</dbReference>
<dbReference type="Pfam" id="PF11938">
    <property type="entry name" value="DUF3456"/>
    <property type="match status" value="1"/>
</dbReference>
<feature type="transmembrane region" description="Helical" evidence="2">
    <location>
        <begin position="27"/>
        <end position="45"/>
    </location>
</feature>
<dbReference type="InterPro" id="IPR021852">
    <property type="entry name" value="DUF3456"/>
</dbReference>
<evidence type="ECO:0000313" key="5">
    <source>
        <dbReference type="Proteomes" id="UP000286097"/>
    </source>
</evidence>
<feature type="domain" description="Saposin B-type" evidence="3">
    <location>
        <begin position="69"/>
        <end position="186"/>
    </location>
</feature>
<dbReference type="InterPro" id="IPR008139">
    <property type="entry name" value="SaposinB_dom"/>
</dbReference>
<evidence type="ECO:0000256" key="2">
    <source>
        <dbReference type="SAM" id="Phobius"/>
    </source>
</evidence>
<gene>
    <name evidence="4" type="ORF">DD237_000409</name>
</gene>
<dbReference type="Gene3D" id="1.10.225.10">
    <property type="entry name" value="Saposin-like"/>
    <property type="match status" value="1"/>
</dbReference>
<proteinExistence type="predicted"/>
<comment type="caution">
    <text evidence="4">The sequence shown here is derived from an EMBL/GenBank/DDBJ whole genome shotgun (WGS) entry which is preliminary data.</text>
</comment>
<keyword evidence="2" id="KW-1133">Transmembrane helix</keyword>
<accession>A0A425CMA5</accession>
<sequence>MKTLAFAAVTFFPAVFGWTDKCVMCRMFVMLIEMLILLPVMYMIANRWDHSKRFNAAGHAQLDCDGTSQPASCCICKSIVFEVETQLNNTQNDYDMDVVFRISEEKKRIKYSRSEVRILEVLDDVCKQVPLNFPSSNNVATRMLSAACNDFVGEYEDELTRIFFDDFTPAKERMCVGILQVCPDTTSKFEEL</sequence>
<dbReference type="AlphaFoldDB" id="A0A425CMA5"/>
<name>A0A425CMA5_9STRA</name>
<dbReference type="EMBL" id="QKXF01000083">
    <property type="protein sequence ID" value="RQM18094.1"/>
    <property type="molecule type" value="Genomic_DNA"/>
</dbReference>
<evidence type="ECO:0000313" key="4">
    <source>
        <dbReference type="EMBL" id="RQM18094.1"/>
    </source>
</evidence>
<keyword evidence="1" id="KW-1015">Disulfide bond</keyword>
<dbReference type="VEuPathDB" id="FungiDB:DD237_000409"/>
<keyword evidence="2" id="KW-0812">Transmembrane</keyword>
<reference evidence="4 5" key="1">
    <citation type="submission" date="2018-06" db="EMBL/GenBank/DDBJ databases">
        <title>Comparative genomics of downy mildews reveals potential adaptations to biotrophy.</title>
        <authorList>
            <person name="Fletcher K."/>
            <person name="Klosterman S.J."/>
            <person name="Derevnina L."/>
            <person name="Martin F."/>
            <person name="Koike S."/>
            <person name="Reyes Chin-Wo S."/>
            <person name="Mou B."/>
            <person name="Michelmore R."/>
        </authorList>
    </citation>
    <scope>NUCLEOTIDE SEQUENCE [LARGE SCALE GENOMIC DNA]</scope>
    <source>
        <strain evidence="4 5">R13</strain>
    </source>
</reference>